<gene>
    <name evidence="8" type="ORF">MNBD_GAMMA22-1562</name>
</gene>
<organism evidence="8">
    <name type="scientific">hydrothermal vent metagenome</name>
    <dbReference type="NCBI Taxonomy" id="652676"/>
    <lineage>
        <taxon>unclassified sequences</taxon>
        <taxon>metagenomes</taxon>
        <taxon>ecological metagenomes</taxon>
    </lineage>
</organism>
<evidence type="ECO:0000313" key="8">
    <source>
        <dbReference type="EMBL" id="VAW91892.1"/>
    </source>
</evidence>
<keyword evidence="2" id="KW-1003">Cell membrane</keyword>
<evidence type="ECO:0000256" key="6">
    <source>
        <dbReference type="ARBA" id="ARBA00022989"/>
    </source>
</evidence>
<protein>
    <recommendedName>
        <fullName evidence="9">Flagellar protein FliL</fullName>
    </recommendedName>
</protein>
<proteinExistence type="predicted"/>
<keyword evidence="6" id="KW-1133">Transmembrane helix</keyword>
<sequence length="129" mass="14647">MIKVILCLVLFFIFSPGYSQSGGSNPSYFSIEPPIVVNVYHPDRIKFLQVDTQVKVNDSSVIDAIEFHKPAIRHAMLMLLSSQKIDEMKTVKGKEKLRKEALRTIKKVLKENTGNEGVTELYFTGFIIQ</sequence>
<name>A0A3B0ZWU1_9ZZZZ</name>
<dbReference type="InterPro" id="IPR005503">
    <property type="entry name" value="FliL"/>
</dbReference>
<evidence type="ECO:0000256" key="1">
    <source>
        <dbReference type="ARBA" id="ARBA00004162"/>
    </source>
</evidence>
<accession>A0A3B0ZWU1</accession>
<keyword evidence="3" id="KW-0145">Chemotaxis</keyword>
<dbReference type="GO" id="GO:0071978">
    <property type="term" value="P:bacterial-type flagellum-dependent swarming motility"/>
    <property type="evidence" value="ECO:0007669"/>
    <property type="project" value="TreeGrafter"/>
</dbReference>
<evidence type="ECO:0000256" key="3">
    <source>
        <dbReference type="ARBA" id="ARBA00022500"/>
    </source>
</evidence>
<dbReference type="PANTHER" id="PTHR35091:SF2">
    <property type="entry name" value="FLAGELLAR PROTEIN FLIL"/>
    <property type="match status" value="1"/>
</dbReference>
<dbReference type="GO" id="GO:0005886">
    <property type="term" value="C:plasma membrane"/>
    <property type="evidence" value="ECO:0007669"/>
    <property type="project" value="UniProtKB-SubCell"/>
</dbReference>
<dbReference type="AlphaFoldDB" id="A0A3B0ZWU1"/>
<keyword evidence="5" id="KW-0283">Flagellar rotation</keyword>
<dbReference type="Pfam" id="PF03748">
    <property type="entry name" value="FliL"/>
    <property type="match status" value="1"/>
</dbReference>
<keyword evidence="4" id="KW-0812">Transmembrane</keyword>
<reference evidence="8" key="1">
    <citation type="submission" date="2018-06" db="EMBL/GenBank/DDBJ databases">
        <authorList>
            <person name="Zhirakovskaya E."/>
        </authorList>
    </citation>
    <scope>NUCLEOTIDE SEQUENCE</scope>
</reference>
<dbReference type="GO" id="GO:0006935">
    <property type="term" value="P:chemotaxis"/>
    <property type="evidence" value="ECO:0007669"/>
    <property type="project" value="UniProtKB-KW"/>
</dbReference>
<evidence type="ECO:0000256" key="4">
    <source>
        <dbReference type="ARBA" id="ARBA00022692"/>
    </source>
</evidence>
<evidence type="ECO:0000256" key="5">
    <source>
        <dbReference type="ARBA" id="ARBA00022779"/>
    </source>
</evidence>
<keyword evidence="7" id="KW-0472">Membrane</keyword>
<dbReference type="GO" id="GO:0009425">
    <property type="term" value="C:bacterial-type flagellum basal body"/>
    <property type="evidence" value="ECO:0007669"/>
    <property type="project" value="InterPro"/>
</dbReference>
<evidence type="ECO:0008006" key="9">
    <source>
        <dbReference type="Google" id="ProtNLM"/>
    </source>
</evidence>
<dbReference type="PANTHER" id="PTHR35091">
    <property type="entry name" value="FLAGELLAR PROTEIN FLIL"/>
    <property type="match status" value="1"/>
</dbReference>
<dbReference type="EMBL" id="UOFS01000007">
    <property type="protein sequence ID" value="VAW91892.1"/>
    <property type="molecule type" value="Genomic_DNA"/>
</dbReference>
<evidence type="ECO:0000256" key="7">
    <source>
        <dbReference type="ARBA" id="ARBA00023136"/>
    </source>
</evidence>
<comment type="subcellular location">
    <subcellularLocation>
        <location evidence="1">Cell membrane</location>
        <topology evidence="1">Single-pass membrane protein</topology>
    </subcellularLocation>
</comment>
<evidence type="ECO:0000256" key="2">
    <source>
        <dbReference type="ARBA" id="ARBA00022475"/>
    </source>
</evidence>